<keyword evidence="3 9" id="KW-0808">Transferase</keyword>
<organism evidence="10 12">
    <name type="scientific">Didymodactylos carnosus</name>
    <dbReference type="NCBI Taxonomy" id="1234261"/>
    <lineage>
        <taxon>Eukaryota</taxon>
        <taxon>Metazoa</taxon>
        <taxon>Spiralia</taxon>
        <taxon>Gnathifera</taxon>
        <taxon>Rotifera</taxon>
        <taxon>Eurotatoria</taxon>
        <taxon>Bdelloidea</taxon>
        <taxon>Philodinida</taxon>
        <taxon>Philodinidae</taxon>
        <taxon>Didymodactylos</taxon>
    </lineage>
</organism>
<dbReference type="Proteomes" id="UP000663829">
    <property type="component" value="Unassembled WGS sequence"/>
</dbReference>
<dbReference type="Pfam" id="PF13374">
    <property type="entry name" value="TPR_10"/>
    <property type="match status" value="1"/>
</dbReference>
<reference evidence="10" key="1">
    <citation type="submission" date="2021-02" db="EMBL/GenBank/DDBJ databases">
        <authorList>
            <person name="Nowell W R."/>
        </authorList>
    </citation>
    <scope>NUCLEOTIDE SEQUENCE</scope>
</reference>
<dbReference type="EMBL" id="CAJNOQ010016285">
    <property type="protein sequence ID" value="CAF1378111.1"/>
    <property type="molecule type" value="Genomic_DNA"/>
</dbReference>
<evidence type="ECO:0000256" key="1">
    <source>
        <dbReference type="ARBA" id="ARBA00009558"/>
    </source>
</evidence>
<feature type="non-terminal residue" evidence="10">
    <location>
        <position position="1"/>
    </location>
</feature>
<sequence length="885" mass="103078">ATVVWFQLLIDILLRTLQTEESKLEMLNMSRTYYKDNQAVLAQINEFEQSYCSSTSITWYTKNTFLFRMLNQVLRQENVTGIFQLRYFIKDLYLQLRELHSQYIKSLSQKTKILTVYRGQTITINQLQQLKENISSIIYVNTFLSTTTDKEVALIYAGVEGSYLVSVLFEINIDTSIATKPFANIEDYSYHKDENEILFALGTMYKIVSVSKFENGHIWIIKLSYDNDVYLQTRILTRHLTRNMHEPIIVCNSSTINQKSFGDLNNESTIFMWNYLLLKIILQMENDQNAKTDMINVCLNYKSEKVIWWYTTESYVYHLINKSLRSQNIDNIYKLRFFIVDLHNQLQKLYSQTRFSNSTQQILTVYRGQGMSVEELQNLRDNIKGLISVHSFLSCSKNRNTALIYSLNRSGRPSAEPVLFEIDIDTSIDTKLYADIGQYSSYQTENEILFTVGTIFEIIEVKRQMDVGFWIIKLLLSKQIDEDMKELTAYFENEIGKNPTLLTLAEYLTRMGDYDTARGYYMILLDKVKLLGNKSDIAKLYNQVGQLYYLTGDYKRALKYYEKAINISTIDYRNLGVTHDNIGMVNGAMGKYEEALNHYVKSLDIWKKILPPNHPQIGNQYNRIGQTHNQRGDYDIALENYKNALEIQMVALPPNHPNLAESFINIDLVYFGKKEYISALSYHEKALAIQSKSLPSDHPDIGSNYNNIGRDHYCLGNFTKATHYYGKALNVFLKALPPFHPSIALIYQNIGKLYYKTKDYKQSLENYKKAMRIQETTLPAQHPDTNRTHKYLKELSRLVKDSTSSQDDEELNNISNDIKMVNINEHQNTLEMQYQQTITHGTKLLDADRDNQLLLNVCKSNIDDLNNTRSKRIKHRFFSSKSKKK</sequence>
<feature type="repeat" description="TPR" evidence="8">
    <location>
        <begin position="618"/>
        <end position="651"/>
    </location>
</feature>
<evidence type="ECO:0000256" key="4">
    <source>
        <dbReference type="ARBA" id="ARBA00022695"/>
    </source>
</evidence>
<dbReference type="InterPro" id="IPR019734">
    <property type="entry name" value="TPR_rpt"/>
</dbReference>
<evidence type="ECO:0000256" key="2">
    <source>
        <dbReference type="ARBA" id="ARBA00022676"/>
    </source>
</evidence>
<dbReference type="PANTHER" id="PTHR45641">
    <property type="entry name" value="TETRATRICOPEPTIDE REPEAT PROTEIN (AFU_ORTHOLOGUE AFUA_6G03870)"/>
    <property type="match status" value="1"/>
</dbReference>
<dbReference type="GO" id="GO:0106274">
    <property type="term" value="F:NAD+-protein-arginine ADP-ribosyltransferase activity"/>
    <property type="evidence" value="ECO:0007669"/>
    <property type="project" value="UniProtKB-EC"/>
</dbReference>
<dbReference type="GO" id="GO:0016779">
    <property type="term" value="F:nucleotidyltransferase activity"/>
    <property type="evidence" value="ECO:0007669"/>
    <property type="project" value="UniProtKB-KW"/>
</dbReference>
<comment type="caution">
    <text evidence="10">The sequence shown here is derived from an EMBL/GenBank/DDBJ whole genome shotgun (WGS) entry which is preliminary data.</text>
</comment>
<evidence type="ECO:0000313" key="11">
    <source>
        <dbReference type="EMBL" id="CAF4270532.1"/>
    </source>
</evidence>
<dbReference type="SUPFAM" id="SSF81901">
    <property type="entry name" value="HCP-like"/>
    <property type="match status" value="1"/>
</dbReference>
<evidence type="ECO:0000256" key="6">
    <source>
        <dbReference type="ARBA" id="ARBA00022803"/>
    </source>
</evidence>
<dbReference type="EMBL" id="CAJOBC010079707">
    <property type="protein sequence ID" value="CAF4270532.1"/>
    <property type="molecule type" value="Genomic_DNA"/>
</dbReference>
<keyword evidence="6 8" id="KW-0802">TPR repeat</keyword>
<dbReference type="PROSITE" id="PS50005">
    <property type="entry name" value="TPR"/>
    <property type="match status" value="3"/>
</dbReference>
<evidence type="ECO:0000313" key="12">
    <source>
        <dbReference type="Proteomes" id="UP000663829"/>
    </source>
</evidence>
<dbReference type="OrthoDB" id="418911at2759"/>
<comment type="catalytic activity">
    <reaction evidence="7 9">
        <text>L-arginyl-[protein] + NAD(+) = N(omega)-(ADP-D-ribosyl)-L-arginyl-[protein] + nicotinamide + H(+)</text>
        <dbReference type="Rhea" id="RHEA:19149"/>
        <dbReference type="Rhea" id="RHEA-COMP:10532"/>
        <dbReference type="Rhea" id="RHEA-COMP:15087"/>
        <dbReference type="ChEBI" id="CHEBI:15378"/>
        <dbReference type="ChEBI" id="CHEBI:17154"/>
        <dbReference type="ChEBI" id="CHEBI:29965"/>
        <dbReference type="ChEBI" id="CHEBI:57540"/>
        <dbReference type="ChEBI" id="CHEBI:142554"/>
        <dbReference type="EC" id="2.4.2.31"/>
    </reaction>
</comment>
<dbReference type="AlphaFoldDB" id="A0A815JAI1"/>
<evidence type="ECO:0000256" key="9">
    <source>
        <dbReference type="RuleBase" id="RU361228"/>
    </source>
</evidence>
<dbReference type="PROSITE" id="PS51996">
    <property type="entry name" value="TR_MART"/>
    <property type="match status" value="2"/>
</dbReference>
<dbReference type="SUPFAM" id="SSF56399">
    <property type="entry name" value="ADP-ribosylation"/>
    <property type="match status" value="2"/>
</dbReference>
<dbReference type="Pfam" id="PF13424">
    <property type="entry name" value="TPR_12"/>
    <property type="match status" value="3"/>
</dbReference>
<keyword evidence="12" id="KW-1185">Reference proteome</keyword>
<keyword evidence="2 9" id="KW-0328">Glycosyltransferase</keyword>
<dbReference type="Pfam" id="PF01129">
    <property type="entry name" value="ART"/>
    <property type="match status" value="2"/>
</dbReference>
<keyword evidence="9" id="KW-0520">NAD</keyword>
<dbReference type="InterPro" id="IPR000768">
    <property type="entry name" value="ART"/>
</dbReference>
<keyword evidence="9" id="KW-0732">Signal</keyword>
<gene>
    <name evidence="10" type="ORF">GPM918_LOCUS32196</name>
    <name evidence="11" type="ORF">SRO942_LOCUS32860</name>
</gene>
<dbReference type="InterPro" id="IPR011990">
    <property type="entry name" value="TPR-like_helical_dom_sf"/>
</dbReference>
<keyword evidence="5" id="KW-0677">Repeat</keyword>
<evidence type="ECO:0000256" key="3">
    <source>
        <dbReference type="ARBA" id="ARBA00022679"/>
    </source>
</evidence>
<keyword evidence="9" id="KW-0521">NADP</keyword>
<evidence type="ECO:0000256" key="8">
    <source>
        <dbReference type="PROSITE-ProRule" id="PRU00339"/>
    </source>
</evidence>
<dbReference type="SMART" id="SM00028">
    <property type="entry name" value="TPR"/>
    <property type="match status" value="6"/>
</dbReference>
<keyword evidence="4" id="KW-0548">Nucleotidyltransferase</keyword>
<feature type="repeat" description="TPR" evidence="8">
    <location>
        <begin position="538"/>
        <end position="571"/>
    </location>
</feature>
<evidence type="ECO:0000313" key="10">
    <source>
        <dbReference type="EMBL" id="CAF1378111.1"/>
    </source>
</evidence>
<accession>A0A815JAI1</accession>
<dbReference type="PROSITE" id="PS50293">
    <property type="entry name" value="TPR_REGION"/>
    <property type="match status" value="2"/>
</dbReference>
<feature type="chain" id="PRO_5035953200" description="NAD(P)(+)--arginine ADP-ribosyltransferase" evidence="9">
    <location>
        <begin position="20"/>
        <end position="885"/>
    </location>
</feature>
<dbReference type="Gene3D" id="1.25.40.10">
    <property type="entry name" value="Tetratricopeptide repeat domain"/>
    <property type="match status" value="3"/>
</dbReference>
<dbReference type="EC" id="2.4.2.31" evidence="9"/>
<name>A0A815JAI1_9BILA</name>
<evidence type="ECO:0000256" key="7">
    <source>
        <dbReference type="ARBA" id="ARBA00047597"/>
    </source>
</evidence>
<dbReference type="PANTHER" id="PTHR45641:SF1">
    <property type="entry name" value="AAA+ ATPASE DOMAIN-CONTAINING PROTEIN"/>
    <property type="match status" value="1"/>
</dbReference>
<protein>
    <recommendedName>
        <fullName evidence="9">NAD(P)(+)--arginine ADP-ribosyltransferase</fullName>
        <ecNumber evidence="9">2.4.2.31</ecNumber>
    </recommendedName>
    <alternativeName>
        <fullName evidence="9">Mono(ADP-ribosyl)transferase</fullName>
    </alternativeName>
</protein>
<proteinExistence type="inferred from homology"/>
<dbReference type="Gene3D" id="3.90.176.10">
    <property type="entry name" value="Toxin ADP-ribosyltransferase, Chain A, domain 1"/>
    <property type="match status" value="2"/>
</dbReference>
<feature type="signal peptide" evidence="9">
    <location>
        <begin position="1"/>
        <end position="19"/>
    </location>
</feature>
<feature type="repeat" description="TPR" evidence="8">
    <location>
        <begin position="744"/>
        <end position="777"/>
    </location>
</feature>
<dbReference type="Proteomes" id="UP000681722">
    <property type="component" value="Unassembled WGS sequence"/>
</dbReference>
<evidence type="ECO:0000256" key="5">
    <source>
        <dbReference type="ARBA" id="ARBA00022737"/>
    </source>
</evidence>
<comment type="similarity">
    <text evidence="1 9">Belongs to the Arg-specific ADP-ribosyltransferase family.</text>
</comment>